<evidence type="ECO:0000256" key="1">
    <source>
        <dbReference type="SAM" id="MobiDB-lite"/>
    </source>
</evidence>
<reference evidence="3 4" key="2">
    <citation type="journal article" date="2012" name="J. Bacteriol.">
        <title>Genome Sequences of Burkholderia sp. Strains CCGE1002 and H160, Isolated from Legume Nodules in Mexico and Brazil.</title>
        <authorList>
            <person name="Ormeno-Orrillo E."/>
            <person name="Rogel M.A."/>
            <person name="Chueire L.M."/>
            <person name="Tiedje J.M."/>
            <person name="Martinez-Romero E."/>
            <person name="Hungria M."/>
        </authorList>
    </citation>
    <scope>NUCLEOTIDE SEQUENCE [LARGE SCALE GENOMIC DNA]</scope>
    <source>
        <strain evidence="3 4">CCGE1002</strain>
    </source>
</reference>
<dbReference type="PANTHER" id="PTHR40660">
    <property type="entry name" value="5'-PHOSPHATE OXIDASE PUTATIVE DOMAIN-CONTAINING PROTEIN-RELATED"/>
    <property type="match status" value="1"/>
</dbReference>
<name>D5WM15_PARAM</name>
<dbReference type="EMBL" id="CP002015">
    <property type="protein sequence ID" value="ADG20261.1"/>
    <property type="molecule type" value="Genomic_DNA"/>
</dbReference>
<dbReference type="HOGENOM" id="CLU_118461_0_0_4"/>
<proteinExistence type="predicted"/>
<dbReference type="Gene3D" id="2.30.110.10">
    <property type="entry name" value="Electron Transport, Fmn-binding Protein, Chain A"/>
    <property type="match status" value="1"/>
</dbReference>
<dbReference type="AlphaFoldDB" id="D5WM15"/>
<feature type="region of interest" description="Disordered" evidence="1">
    <location>
        <begin position="156"/>
        <end position="180"/>
    </location>
</feature>
<feature type="domain" description="Pyridoxamine 5'-phosphate oxidase N-terminal" evidence="2">
    <location>
        <begin position="6"/>
        <end position="100"/>
    </location>
</feature>
<dbReference type="SUPFAM" id="SSF50475">
    <property type="entry name" value="FMN-binding split barrel"/>
    <property type="match status" value="1"/>
</dbReference>
<dbReference type="PANTHER" id="PTHR40660:SF1">
    <property type="entry name" value="5'-PHOSPHATE OXIDASE PUTATIVE DOMAIN-CONTAINING PROTEIN-RELATED"/>
    <property type="match status" value="1"/>
</dbReference>
<dbReference type="InterPro" id="IPR012349">
    <property type="entry name" value="Split_barrel_FMN-bd"/>
</dbReference>
<dbReference type="Pfam" id="PF01243">
    <property type="entry name" value="PNPOx_N"/>
    <property type="match status" value="1"/>
</dbReference>
<reference evidence="4" key="1">
    <citation type="submission" date="2010-04" db="EMBL/GenBank/DDBJ databases">
        <title>Complete sequence of chromosome 3 of Burkholderia sp. CCGE1002.</title>
        <authorList>
            <consortium name="US DOE Joint Genome Institute"/>
            <person name="Lucas S."/>
            <person name="Copeland A."/>
            <person name="Lapidus A."/>
            <person name="Cheng J.-F."/>
            <person name="Bruce D."/>
            <person name="Goodwin L."/>
            <person name="Pitluck S."/>
            <person name="Chertkov O."/>
            <person name="Detter J.C."/>
            <person name="Han C."/>
            <person name="Tapia R."/>
            <person name="Land M."/>
            <person name="Hauser L."/>
            <person name="Kyrpides N."/>
            <person name="Ovchinnikova G."/>
            <person name="Martinez-Romero E."/>
            <person name="Hernandez M.A.R."/>
            <person name="Tiedje J.M."/>
            <person name="Woyke T."/>
        </authorList>
    </citation>
    <scope>NUCLEOTIDE SEQUENCE [LARGE SCALE GENOMIC DNA]</scope>
    <source>
        <strain evidence="4">CCGE1002</strain>
    </source>
</reference>
<evidence type="ECO:0000313" key="4">
    <source>
        <dbReference type="Proteomes" id="UP000002190"/>
    </source>
</evidence>
<dbReference type="KEGG" id="bge:BC1002_6412"/>
<dbReference type="RefSeq" id="WP_013094048.1">
    <property type="nucleotide sequence ID" value="NC_014119.1"/>
</dbReference>
<evidence type="ECO:0000313" key="3">
    <source>
        <dbReference type="EMBL" id="ADG20261.1"/>
    </source>
</evidence>
<evidence type="ECO:0000259" key="2">
    <source>
        <dbReference type="Pfam" id="PF01243"/>
    </source>
</evidence>
<protein>
    <submittedName>
        <fullName evidence="3">Pyridoxamine 5'-phosphate oxidase-related FMN-binding protein</fullName>
    </submittedName>
</protein>
<dbReference type="eggNOG" id="COG3576">
    <property type="taxonomic scope" value="Bacteria"/>
</dbReference>
<sequence>MIEINADMEAIIKQAILSFVATVNEDGTPNLSPKASLTVRNGALYFADIASPTTIRNLRRNPAVEINVIDIFQRRGYRFKGYASILPPGDDEYSMIADWVRATNGLEYPVDHVVRIETTAITPLLSPAHVFAEPARSQDEIRKTYYRKYGVKPIGKQARSARPRSSLISIPPVKRKRKAT</sequence>
<organism evidence="3 4">
    <name type="scientific">Paraburkholderia atlantica</name>
    <dbReference type="NCBI Taxonomy" id="2654982"/>
    <lineage>
        <taxon>Bacteria</taxon>
        <taxon>Pseudomonadati</taxon>
        <taxon>Pseudomonadota</taxon>
        <taxon>Betaproteobacteria</taxon>
        <taxon>Burkholderiales</taxon>
        <taxon>Burkholderiaceae</taxon>
        <taxon>Paraburkholderia</taxon>
    </lineage>
</organism>
<dbReference type="Proteomes" id="UP000002190">
    <property type="component" value="Chromosome 3"/>
</dbReference>
<accession>D5WM15</accession>
<gene>
    <name evidence="3" type="ordered locus">BC1002_6412</name>
</gene>
<dbReference type="STRING" id="640511.BC1002_6412"/>
<dbReference type="GeneID" id="301097500"/>
<dbReference type="InterPro" id="IPR011576">
    <property type="entry name" value="Pyridox_Oxase_N"/>
</dbReference>